<evidence type="ECO:0000313" key="5">
    <source>
        <dbReference type="EMBL" id="QMU27087.1"/>
    </source>
</evidence>
<evidence type="ECO:0000259" key="3">
    <source>
        <dbReference type="Pfam" id="PF01232"/>
    </source>
</evidence>
<evidence type="ECO:0000256" key="1">
    <source>
        <dbReference type="ARBA" id="ARBA00023002"/>
    </source>
</evidence>
<dbReference type="GO" id="GO:0005829">
    <property type="term" value="C:cytosol"/>
    <property type="evidence" value="ECO:0007669"/>
    <property type="project" value="TreeGrafter"/>
</dbReference>
<dbReference type="InterPro" id="IPR036291">
    <property type="entry name" value="NAD(P)-bd_dom_sf"/>
</dbReference>
<evidence type="ECO:0000313" key="6">
    <source>
        <dbReference type="Proteomes" id="UP000514509"/>
    </source>
</evidence>
<feature type="domain" description="Mannitol dehydrogenase C-terminal" evidence="4">
    <location>
        <begin position="285"/>
        <end position="484"/>
    </location>
</feature>
<gene>
    <name evidence="5" type="ORF">HUW48_03150</name>
</gene>
<dbReference type="AlphaFoldDB" id="A0A7L7L2R5"/>
<dbReference type="InterPro" id="IPR013131">
    <property type="entry name" value="Mannitol_DH_N"/>
</dbReference>
<proteinExistence type="predicted"/>
<dbReference type="InterPro" id="IPR013328">
    <property type="entry name" value="6PGD_dom2"/>
</dbReference>
<evidence type="ECO:0000256" key="2">
    <source>
        <dbReference type="ARBA" id="ARBA00023027"/>
    </source>
</evidence>
<dbReference type="KEGG" id="add:HUW48_03150"/>
<dbReference type="PANTHER" id="PTHR30524:SF0">
    <property type="entry name" value="ALTRONATE OXIDOREDUCTASE-RELATED"/>
    <property type="match status" value="1"/>
</dbReference>
<keyword evidence="2" id="KW-0520">NAD</keyword>
<dbReference type="PANTHER" id="PTHR30524">
    <property type="entry name" value="MANNITOL-1-PHOSPHATE 5-DEHYDROGENASE"/>
    <property type="match status" value="1"/>
</dbReference>
<feature type="domain" description="Mannitol dehydrogenase N-terminal" evidence="3">
    <location>
        <begin position="30"/>
        <end position="267"/>
    </location>
</feature>
<dbReference type="Gene3D" id="3.40.50.720">
    <property type="entry name" value="NAD(P)-binding Rossmann-like Domain"/>
    <property type="match status" value="1"/>
</dbReference>
<dbReference type="InterPro" id="IPR008927">
    <property type="entry name" value="6-PGluconate_DH-like_C_sf"/>
</dbReference>
<protein>
    <submittedName>
        <fullName evidence="5">Tagaturonate reductase</fullName>
    </submittedName>
</protein>
<organism evidence="5 6">
    <name type="scientific">Adhaeribacter radiodurans</name>
    <dbReference type="NCBI Taxonomy" id="2745197"/>
    <lineage>
        <taxon>Bacteria</taxon>
        <taxon>Pseudomonadati</taxon>
        <taxon>Bacteroidota</taxon>
        <taxon>Cytophagia</taxon>
        <taxon>Cytophagales</taxon>
        <taxon>Hymenobacteraceae</taxon>
        <taxon>Adhaeribacter</taxon>
    </lineage>
</organism>
<dbReference type="NCBIfam" id="NF002969">
    <property type="entry name" value="PRK03643.1"/>
    <property type="match status" value="1"/>
</dbReference>
<dbReference type="EMBL" id="CP055153">
    <property type="protein sequence ID" value="QMU27087.1"/>
    <property type="molecule type" value="Genomic_DNA"/>
</dbReference>
<dbReference type="SUPFAM" id="SSF51735">
    <property type="entry name" value="NAD(P)-binding Rossmann-fold domains"/>
    <property type="match status" value="1"/>
</dbReference>
<dbReference type="GO" id="GO:0019592">
    <property type="term" value="P:mannitol catabolic process"/>
    <property type="evidence" value="ECO:0007669"/>
    <property type="project" value="TreeGrafter"/>
</dbReference>
<dbReference type="SUPFAM" id="SSF48179">
    <property type="entry name" value="6-phosphogluconate dehydrogenase C-terminal domain-like"/>
    <property type="match status" value="1"/>
</dbReference>
<evidence type="ECO:0000259" key="4">
    <source>
        <dbReference type="Pfam" id="PF08125"/>
    </source>
</evidence>
<sequence>MILNRENLKKISASGNVVLPASEVWTLPEKVLQFGTGVLLRGLPDYFIDKANQQGVFNGRIVVVKSTDKGSTSEFDDQDGLYTLCVRGIADGQKIEENIICSAISRVLSANSDWSAILHVAISPDLQIIISNTTEVGILLVDDSVQAQPPVSFPGKLLAVLKARYEAFAGDPGKGLVIVPTELITDNGTKLKNIVTELARQSNLDTGFLQWLAQSNTFCNTLVDRIVPGKPEAKVLTDLEQKLGYQDDLLILSELYRLWAIEGDEHVKEVLSFSQVDEGVVIAPDITKYRELKLRLLNGTHTLSCALAFLAGQITVKEAMGQKAVSDFISRLMKEDIAPAIPDEVSSTESAVFSRQVLDRFRNPHLDHQWLSISLNYTAKLKLRVVPVIENYFKIFNQVPQNIALGFAAYLVFMIATETEAGKYYGSYNGERYLINDDAAGYFYDLWQQDTPEQVVEKALENSDLWGTNLAALPSFTAAIQSYLRLIMTDGILPLIKSLESEKVSV</sequence>
<accession>A0A7L7L2R5</accession>
<dbReference type="Pfam" id="PF08125">
    <property type="entry name" value="Mannitol_dh_C"/>
    <property type="match status" value="1"/>
</dbReference>
<reference evidence="5 6" key="1">
    <citation type="submission" date="2020-08" db="EMBL/GenBank/DDBJ databases">
        <title>Adhaeribacter dokdonensis sp. nov., isolated from the rhizosphere of Elymus tsukushiensis, a plant native to the Dokdo Islands, Republic of Korea.</title>
        <authorList>
            <person name="Ghim S.Y."/>
        </authorList>
    </citation>
    <scope>NUCLEOTIDE SEQUENCE [LARGE SCALE GENOMIC DNA]</scope>
    <source>
        <strain evidence="5 6">KUDC8001</strain>
    </source>
</reference>
<dbReference type="GO" id="GO:0008926">
    <property type="term" value="F:mannitol-1-phosphate 5-dehydrogenase activity"/>
    <property type="evidence" value="ECO:0007669"/>
    <property type="project" value="TreeGrafter"/>
</dbReference>
<name>A0A7L7L2R5_9BACT</name>
<keyword evidence="6" id="KW-1185">Reference proteome</keyword>
<dbReference type="Proteomes" id="UP000514509">
    <property type="component" value="Chromosome"/>
</dbReference>
<dbReference type="Pfam" id="PF01232">
    <property type="entry name" value="Mannitol_dh"/>
    <property type="match status" value="1"/>
</dbReference>
<dbReference type="Gene3D" id="1.10.1040.10">
    <property type="entry name" value="N-(1-d-carboxylethyl)-l-norvaline Dehydrogenase, domain 2"/>
    <property type="match status" value="1"/>
</dbReference>
<dbReference type="InterPro" id="IPR013118">
    <property type="entry name" value="Mannitol_DH_C"/>
</dbReference>
<keyword evidence="1" id="KW-0560">Oxidoreductase</keyword>